<evidence type="ECO:0000313" key="5">
    <source>
        <dbReference type="Proteomes" id="UP001196509"/>
    </source>
</evidence>
<sequence>MIKYLGLAISVSLIAGPTWAADKIEEPPVEPVPLYDAEIRGSTNVILDGFYLRVGAGYSWPIIDGIDYTLPGTWGTFDEHDLSETWLIEGAAGYQINRFLRTELSLSYNASADFSGSTSGSCGVAIDCVSTDSSSWSAYSIMASAYVDFDFWSDGSSGIIPFIGAGLGGSYVSYGNLNNQSCETGNPFNCDPLIPHQGQSNWRFTYQLSAGVSYQFRCDIVGDVSYRYQHIDGGEMFGYAAGGGPGYDRGINIHSAIAGLRFYPGRDCTPEPYVPYEPIVYK</sequence>
<dbReference type="EMBL" id="JAICBX010000003">
    <property type="protein sequence ID" value="MBW8639081.1"/>
    <property type="molecule type" value="Genomic_DNA"/>
</dbReference>
<dbReference type="Gene3D" id="2.40.160.20">
    <property type="match status" value="1"/>
</dbReference>
<evidence type="ECO:0000256" key="1">
    <source>
        <dbReference type="ARBA" id="ARBA00022729"/>
    </source>
</evidence>
<comment type="caution">
    <text evidence="4">The sequence shown here is derived from an EMBL/GenBank/DDBJ whole genome shotgun (WGS) entry which is preliminary data.</text>
</comment>
<reference evidence="4" key="1">
    <citation type="submission" date="2021-08" db="EMBL/GenBank/DDBJ databases">
        <title>Hoeflea bacterium WL0058 sp. nov., isolated from the sediment.</title>
        <authorList>
            <person name="Wang L."/>
            <person name="Zhang D."/>
        </authorList>
    </citation>
    <scope>NUCLEOTIDE SEQUENCE</scope>
    <source>
        <strain evidence="4">WL0058</strain>
    </source>
</reference>
<evidence type="ECO:0000313" key="4">
    <source>
        <dbReference type="EMBL" id="MBW8639081.1"/>
    </source>
</evidence>
<name>A0AAE3D2Q4_9HYPH</name>
<accession>A0AAE3D2Q4</accession>
<proteinExistence type="predicted"/>
<dbReference type="Proteomes" id="UP001196509">
    <property type="component" value="Unassembled WGS sequence"/>
</dbReference>
<dbReference type="Pfam" id="PF13505">
    <property type="entry name" value="OMP_b-brl"/>
    <property type="match status" value="1"/>
</dbReference>
<gene>
    <name evidence="4" type="ORF">K1W69_17930</name>
</gene>
<organism evidence="4 5">
    <name type="scientific">Flavimaribacter sediminis</name>
    <dbReference type="NCBI Taxonomy" id="2865987"/>
    <lineage>
        <taxon>Bacteria</taxon>
        <taxon>Pseudomonadati</taxon>
        <taxon>Pseudomonadota</taxon>
        <taxon>Alphaproteobacteria</taxon>
        <taxon>Hyphomicrobiales</taxon>
        <taxon>Rhizobiaceae</taxon>
        <taxon>Flavimaribacter</taxon>
    </lineage>
</organism>
<dbReference type="RefSeq" id="WP_220229790.1">
    <property type="nucleotide sequence ID" value="NZ_JAICBX010000003.1"/>
</dbReference>
<keyword evidence="5" id="KW-1185">Reference proteome</keyword>
<protein>
    <submittedName>
        <fullName evidence="4">Outer membrane beta-barrel protein</fullName>
    </submittedName>
</protein>
<dbReference type="AlphaFoldDB" id="A0AAE3D2Q4"/>
<evidence type="ECO:0000259" key="3">
    <source>
        <dbReference type="Pfam" id="PF13505"/>
    </source>
</evidence>
<feature type="chain" id="PRO_5042165552" evidence="2">
    <location>
        <begin position="21"/>
        <end position="282"/>
    </location>
</feature>
<feature type="domain" description="Outer membrane protein beta-barrel" evidence="3">
    <location>
        <begin position="49"/>
        <end position="233"/>
    </location>
</feature>
<feature type="signal peptide" evidence="2">
    <location>
        <begin position="1"/>
        <end position="20"/>
    </location>
</feature>
<keyword evidence="1 2" id="KW-0732">Signal</keyword>
<dbReference type="InterPro" id="IPR027385">
    <property type="entry name" value="Beta-barrel_OMP"/>
</dbReference>
<evidence type="ECO:0000256" key="2">
    <source>
        <dbReference type="SAM" id="SignalP"/>
    </source>
</evidence>
<dbReference type="InterPro" id="IPR011250">
    <property type="entry name" value="OMP/PagP_B-barrel"/>
</dbReference>
<dbReference type="SUPFAM" id="SSF56925">
    <property type="entry name" value="OMPA-like"/>
    <property type="match status" value="1"/>
</dbReference>